<comment type="caution">
    <text evidence="10">The sequence shown here is derived from an EMBL/GenBank/DDBJ whole genome shotgun (WGS) entry which is preliminary data.</text>
</comment>
<dbReference type="PROSITE" id="PS00211">
    <property type="entry name" value="ABC_TRANSPORTER_1"/>
    <property type="match status" value="1"/>
</dbReference>
<dbReference type="Pfam" id="PF00005">
    <property type="entry name" value="ABC_tran"/>
    <property type="match status" value="2"/>
</dbReference>
<keyword evidence="8" id="KW-0472">Membrane</keyword>
<gene>
    <name evidence="10" type="ORF">ABR54_05505</name>
</gene>
<dbReference type="PROSITE" id="PS50893">
    <property type="entry name" value="ABC_TRANSPORTER_2"/>
    <property type="match status" value="2"/>
</dbReference>
<evidence type="ECO:0000313" key="10">
    <source>
        <dbReference type="EMBL" id="KRO36006.1"/>
    </source>
</evidence>
<dbReference type="InterPro" id="IPR003593">
    <property type="entry name" value="AAA+_ATPase"/>
</dbReference>
<dbReference type="Gene3D" id="3.40.50.300">
    <property type="entry name" value="P-loop containing nucleotide triphosphate hydrolases"/>
    <property type="match status" value="2"/>
</dbReference>
<evidence type="ECO:0000256" key="7">
    <source>
        <dbReference type="ARBA" id="ARBA00022967"/>
    </source>
</evidence>
<comment type="subcellular location">
    <subcellularLocation>
        <location evidence="1">Cell membrane</location>
        <topology evidence="1">Peripheral membrane protein</topology>
    </subcellularLocation>
</comment>
<dbReference type="InterPro" id="IPR050107">
    <property type="entry name" value="ABC_carbohydrate_import_ATPase"/>
</dbReference>
<dbReference type="GO" id="GO:0016887">
    <property type="term" value="F:ATP hydrolysis activity"/>
    <property type="evidence" value="ECO:0007669"/>
    <property type="project" value="InterPro"/>
</dbReference>
<protein>
    <submittedName>
        <fullName evidence="10">Sugar ABC transporter ATP-binding protein</fullName>
    </submittedName>
</protein>
<keyword evidence="5" id="KW-0547">Nucleotide-binding</keyword>
<dbReference type="CDD" id="cd03215">
    <property type="entry name" value="ABC_Carb_Monos_II"/>
    <property type="match status" value="1"/>
</dbReference>
<evidence type="ECO:0000256" key="1">
    <source>
        <dbReference type="ARBA" id="ARBA00004202"/>
    </source>
</evidence>
<dbReference type="Proteomes" id="UP000053274">
    <property type="component" value="Unassembled WGS sequence"/>
</dbReference>
<evidence type="ECO:0000313" key="11">
    <source>
        <dbReference type="Proteomes" id="UP000053274"/>
    </source>
</evidence>
<accession>A0A0R2PDL5</accession>
<keyword evidence="4" id="KW-0677">Repeat</keyword>
<dbReference type="SMART" id="SM00382">
    <property type="entry name" value="AAA"/>
    <property type="match status" value="2"/>
</dbReference>
<dbReference type="GO" id="GO:0005886">
    <property type="term" value="C:plasma membrane"/>
    <property type="evidence" value="ECO:0007669"/>
    <property type="project" value="UniProtKB-SubCell"/>
</dbReference>
<keyword evidence="7" id="KW-1278">Translocase</keyword>
<keyword evidence="6 10" id="KW-0067">ATP-binding</keyword>
<dbReference type="AlphaFoldDB" id="A0A0R2PDL5"/>
<name>A0A0R2PDL5_9ACTN</name>
<evidence type="ECO:0000256" key="8">
    <source>
        <dbReference type="ARBA" id="ARBA00023136"/>
    </source>
</evidence>
<evidence type="ECO:0000256" key="4">
    <source>
        <dbReference type="ARBA" id="ARBA00022737"/>
    </source>
</evidence>
<evidence type="ECO:0000256" key="6">
    <source>
        <dbReference type="ARBA" id="ARBA00022840"/>
    </source>
</evidence>
<evidence type="ECO:0000256" key="2">
    <source>
        <dbReference type="ARBA" id="ARBA00022448"/>
    </source>
</evidence>
<feature type="domain" description="ABC transporter" evidence="9">
    <location>
        <begin position="8"/>
        <end position="244"/>
    </location>
</feature>
<dbReference type="InterPro" id="IPR003439">
    <property type="entry name" value="ABC_transporter-like_ATP-bd"/>
</dbReference>
<dbReference type="PANTHER" id="PTHR43790:SF9">
    <property type="entry name" value="GALACTOFURANOSE TRANSPORTER ATP-BINDING PROTEIN YTFR"/>
    <property type="match status" value="1"/>
</dbReference>
<dbReference type="FunFam" id="3.40.50.300:FF:000127">
    <property type="entry name" value="Ribose import ATP-binding protein RbsA"/>
    <property type="match status" value="1"/>
</dbReference>
<dbReference type="EMBL" id="LIAM01000036">
    <property type="protein sequence ID" value="KRO36006.1"/>
    <property type="molecule type" value="Genomic_DNA"/>
</dbReference>
<dbReference type="GO" id="GO:0005524">
    <property type="term" value="F:ATP binding"/>
    <property type="evidence" value="ECO:0007669"/>
    <property type="project" value="UniProtKB-KW"/>
</dbReference>
<dbReference type="CDD" id="cd03216">
    <property type="entry name" value="ABC_Carb_Monos_I"/>
    <property type="match status" value="1"/>
</dbReference>
<sequence>MSSNFNVVEMNDISKSFFGVKVLDSVSFAVTSGEIHALAGENGAGKSTLMKILQGVYTLDSGEIHVAGEKASIHSFQDARKYGIGMVFQEFSLVPELSVAQNIFLDREHKNSFHFFDEKETIRQSKLVMEELGLDIDVTAKVSTLGRAFQQLTEIAKAIAGDAKILILDEPTASLAKEEVDALFKVLKQLTARGVSIVYISHRMDEIYRICDRITILRDGKKIAVYLLSEISPQEIIAHITGRKDVEMLTHEGKSVVRSSTPIFEASGIQVGSRVNNVSFKLYPGEILGLAGLMGSGRTELVRAIFGLDKKDGGKLKIDGQDVVIKNPREAIAHGFALIPEDRRRQGLVMEHSVKQNILAANLSSLSHLNFLSFSMINNVVRDSIESFEVRPPEANREVRLLSGGNQQKVVIAKWMATNPKIVLMDEPTVGVDIGTKVEIMKLVRAIAAEGKSVILISSELPELLGVCDRILVIRKGEVAEELDRKNIRDEDHLQMIVQGIKV</sequence>
<dbReference type="InterPro" id="IPR017871">
    <property type="entry name" value="ABC_transporter-like_CS"/>
</dbReference>
<dbReference type="PANTHER" id="PTHR43790">
    <property type="entry name" value="CARBOHYDRATE TRANSPORT ATP-BINDING PROTEIN MG119-RELATED"/>
    <property type="match status" value="1"/>
</dbReference>
<dbReference type="SUPFAM" id="SSF52540">
    <property type="entry name" value="P-loop containing nucleoside triphosphate hydrolases"/>
    <property type="match status" value="2"/>
</dbReference>
<dbReference type="InterPro" id="IPR027417">
    <property type="entry name" value="P-loop_NTPase"/>
</dbReference>
<evidence type="ECO:0000256" key="3">
    <source>
        <dbReference type="ARBA" id="ARBA00022475"/>
    </source>
</evidence>
<keyword evidence="2" id="KW-0813">Transport</keyword>
<reference evidence="10 11" key="1">
    <citation type="submission" date="2015-10" db="EMBL/GenBank/DDBJ databases">
        <title>Metagenome-Assembled Genomes uncover a global brackish microbiome.</title>
        <authorList>
            <person name="Hugerth L.W."/>
            <person name="Larsson J."/>
            <person name="Alneberg J."/>
            <person name="Lindh M.V."/>
            <person name="Legrand C."/>
            <person name="Pinhassi J."/>
            <person name="Andersson A.F."/>
        </authorList>
    </citation>
    <scope>NUCLEOTIDE SEQUENCE [LARGE SCALE GENOMIC DNA]</scope>
    <source>
        <strain evidence="10">BACL15 MAG-120619-bin91</strain>
    </source>
</reference>
<evidence type="ECO:0000256" key="5">
    <source>
        <dbReference type="ARBA" id="ARBA00022741"/>
    </source>
</evidence>
<organism evidence="10 11">
    <name type="scientific">Actinobacteria bacterium BACL15 MAG-120619-bin91</name>
    <dbReference type="NCBI Taxonomy" id="1655562"/>
    <lineage>
        <taxon>Bacteria</taxon>
        <taxon>Bacillati</taxon>
        <taxon>Actinomycetota</taxon>
        <taxon>Actinomycetes</taxon>
        <taxon>Actinomycetes incertae sedis</taxon>
        <taxon>ac1 cluster</taxon>
    </lineage>
</organism>
<feature type="domain" description="ABC transporter" evidence="9">
    <location>
        <begin position="257"/>
        <end position="501"/>
    </location>
</feature>
<proteinExistence type="predicted"/>
<evidence type="ECO:0000259" key="9">
    <source>
        <dbReference type="PROSITE" id="PS50893"/>
    </source>
</evidence>
<keyword evidence="3" id="KW-1003">Cell membrane</keyword>